<proteinExistence type="predicted"/>
<feature type="region of interest" description="Disordered" evidence="1">
    <location>
        <begin position="77"/>
        <end position="117"/>
    </location>
</feature>
<protein>
    <submittedName>
        <fullName evidence="2">Uncharacterized protein</fullName>
    </submittedName>
</protein>
<dbReference type="AlphaFoldDB" id="A0A502CP52"/>
<name>A0A502CP52_9MICO</name>
<dbReference type="RefSeq" id="WP_140742447.1">
    <property type="nucleotide sequence ID" value="NZ_RCZM01000005.1"/>
</dbReference>
<keyword evidence="3" id="KW-1185">Reference proteome</keyword>
<organism evidence="2 3">
    <name type="scientific">Pedococcus bigeumensis</name>
    <dbReference type="NCBI Taxonomy" id="433644"/>
    <lineage>
        <taxon>Bacteria</taxon>
        <taxon>Bacillati</taxon>
        <taxon>Actinomycetota</taxon>
        <taxon>Actinomycetes</taxon>
        <taxon>Micrococcales</taxon>
        <taxon>Intrasporangiaceae</taxon>
        <taxon>Pedococcus</taxon>
    </lineage>
</organism>
<evidence type="ECO:0000256" key="1">
    <source>
        <dbReference type="SAM" id="MobiDB-lite"/>
    </source>
</evidence>
<reference evidence="2 3" key="1">
    <citation type="journal article" date="2019" name="Environ. Microbiol.">
        <title>Species interactions and distinct microbial communities in high Arctic permafrost affected cryosols are associated with the CH4 and CO2 gas fluxes.</title>
        <authorList>
            <person name="Altshuler I."/>
            <person name="Hamel J."/>
            <person name="Turney S."/>
            <person name="Magnuson E."/>
            <person name="Levesque R."/>
            <person name="Greer C."/>
            <person name="Whyte L.G."/>
        </authorList>
    </citation>
    <scope>NUCLEOTIDE SEQUENCE [LARGE SCALE GENOMIC DNA]</scope>
    <source>
        <strain evidence="2 3">S9.3A</strain>
    </source>
</reference>
<evidence type="ECO:0000313" key="2">
    <source>
        <dbReference type="EMBL" id="TPG15007.1"/>
    </source>
</evidence>
<dbReference type="Proteomes" id="UP000317722">
    <property type="component" value="Unassembled WGS sequence"/>
</dbReference>
<dbReference type="OrthoDB" id="4870401at2"/>
<gene>
    <name evidence="2" type="ORF">EAH86_15870</name>
</gene>
<dbReference type="EMBL" id="RCZM01000005">
    <property type="protein sequence ID" value="TPG15007.1"/>
    <property type="molecule type" value="Genomic_DNA"/>
</dbReference>
<comment type="caution">
    <text evidence="2">The sequence shown here is derived from an EMBL/GenBank/DDBJ whole genome shotgun (WGS) entry which is preliminary data.</text>
</comment>
<accession>A0A502CP52</accession>
<sequence length="175" mass="19141">MPEADVVVRARAGEVRVVPFRLHNTWRREREVSLEVGPWHICSGDDDLEIRAILEEDKVVLKPCEDRVVRLLISTRGANDDGSSSTRDKDPNDPAVPAEPVDEAGKTAKPTRTTGRKPVDVVVDTRRRTTDVGSCVSAYADVRFEGCARPQRVAVVVLPAECDPVDVGCDCGCCC</sequence>
<evidence type="ECO:0000313" key="3">
    <source>
        <dbReference type="Proteomes" id="UP000317722"/>
    </source>
</evidence>